<evidence type="ECO:0000313" key="2">
    <source>
        <dbReference type="EMBL" id="EAV44303.1"/>
    </source>
</evidence>
<name>A0NRX4_ROSAI</name>
<dbReference type="AlphaFoldDB" id="A0NRX4"/>
<evidence type="ECO:0000256" key="1">
    <source>
        <dbReference type="SAM" id="Phobius"/>
    </source>
</evidence>
<reference evidence="2 3" key="1">
    <citation type="submission" date="2006-05" db="EMBL/GenBank/DDBJ databases">
        <authorList>
            <person name="King G."/>
            <person name="Ferriera S."/>
            <person name="Johnson J."/>
            <person name="Kravitz S."/>
            <person name="Beeson K."/>
            <person name="Sutton G."/>
            <person name="Rogers Y.-H."/>
            <person name="Friedman R."/>
            <person name="Frazier M."/>
            <person name="Venter J.C."/>
        </authorList>
    </citation>
    <scope>NUCLEOTIDE SEQUENCE [LARGE SCALE GENOMIC DNA]</scope>
    <source>
        <strain evidence="3">ATCC 25650 / DSM 13394 / JCM 20685 / NBRC 16684 / NCIMB 2208 / IAM 12614 / B1</strain>
    </source>
</reference>
<accession>A0NRX4</accession>
<feature type="transmembrane region" description="Helical" evidence="1">
    <location>
        <begin position="36"/>
        <end position="52"/>
    </location>
</feature>
<gene>
    <name evidence="2" type="ORF">SIAM614_04055</name>
</gene>
<keyword evidence="1" id="KW-0812">Transmembrane</keyword>
<organism evidence="2 3">
    <name type="scientific">Roseibium aggregatum (strain ATCC 25650 / DSM 13394 / JCM 20685 / NBRC 16684 / NCIMB 2208 / IAM 12614 / B1)</name>
    <name type="common">Stappia aggregata</name>
    <dbReference type="NCBI Taxonomy" id="384765"/>
    <lineage>
        <taxon>Bacteria</taxon>
        <taxon>Pseudomonadati</taxon>
        <taxon>Pseudomonadota</taxon>
        <taxon>Alphaproteobacteria</taxon>
        <taxon>Hyphomicrobiales</taxon>
        <taxon>Stappiaceae</taxon>
        <taxon>Roseibium</taxon>
    </lineage>
</organism>
<dbReference type="Proteomes" id="UP000004848">
    <property type="component" value="Unassembled WGS sequence"/>
</dbReference>
<dbReference type="RefSeq" id="WP_006933999.1">
    <property type="nucleotide sequence ID" value="NZ_AAUW01000006.1"/>
</dbReference>
<proteinExistence type="predicted"/>
<dbReference type="EMBL" id="AAUW01000006">
    <property type="protein sequence ID" value="EAV44303.1"/>
    <property type="molecule type" value="Genomic_DNA"/>
</dbReference>
<keyword evidence="1" id="KW-1133">Transmembrane helix</keyword>
<feature type="transmembrane region" description="Helical" evidence="1">
    <location>
        <begin position="6"/>
        <end position="24"/>
    </location>
</feature>
<comment type="caution">
    <text evidence="2">The sequence shown here is derived from an EMBL/GenBank/DDBJ whole genome shotgun (WGS) entry which is preliminary data.</text>
</comment>
<evidence type="ECO:0000313" key="3">
    <source>
        <dbReference type="Proteomes" id="UP000004848"/>
    </source>
</evidence>
<protein>
    <submittedName>
        <fullName evidence="2">Uncharacterized protein</fullName>
    </submittedName>
</protein>
<keyword evidence="1" id="KW-0472">Membrane</keyword>
<dbReference type="GeneID" id="68846261"/>
<sequence length="76" mass="8834">MSDRDFKIAAIALAVGWPAYFLFLMAEAKSRSADKFFWTLAFLTIVLFGQLIKRKRKQEDPSFFNEFVICFVGWTS</sequence>